<dbReference type="AlphaFoldDB" id="A0A545VAR2"/>
<organism evidence="2 3">
    <name type="scientific">Cordyceps javanica</name>
    <dbReference type="NCBI Taxonomy" id="43265"/>
    <lineage>
        <taxon>Eukaryota</taxon>
        <taxon>Fungi</taxon>
        <taxon>Dikarya</taxon>
        <taxon>Ascomycota</taxon>
        <taxon>Pezizomycotina</taxon>
        <taxon>Sordariomycetes</taxon>
        <taxon>Hypocreomycetidae</taxon>
        <taxon>Hypocreales</taxon>
        <taxon>Cordycipitaceae</taxon>
        <taxon>Cordyceps</taxon>
    </lineage>
</organism>
<evidence type="ECO:0000256" key="1">
    <source>
        <dbReference type="SAM" id="MobiDB-lite"/>
    </source>
</evidence>
<feature type="compositionally biased region" description="Basic and acidic residues" evidence="1">
    <location>
        <begin position="65"/>
        <end position="74"/>
    </location>
</feature>
<sequence>MAPRFCQSLSRKMRGMQVGVVELVLDAATAAVHAHVAVGGLELLLGNLVGAVGVGLVSEGGGGDGRGEEAESKEASVATAGANGGRGKLVSKLENLELDLRRGVGFFGRVRTENNL</sequence>
<evidence type="ECO:0000313" key="3">
    <source>
        <dbReference type="Proteomes" id="UP000315783"/>
    </source>
</evidence>
<accession>A0A545VAR2</accession>
<evidence type="ECO:0000313" key="2">
    <source>
        <dbReference type="EMBL" id="TQV98815.1"/>
    </source>
</evidence>
<reference evidence="2 3" key="1">
    <citation type="journal article" date="2019" name="Appl. Microbiol. Biotechnol.">
        <title>Genome sequence of Isaria javanica and comparative genome analysis insights into family S53 peptidase evolution in fungal entomopathogens.</title>
        <authorList>
            <person name="Lin R."/>
            <person name="Zhang X."/>
            <person name="Xin B."/>
            <person name="Zou M."/>
            <person name="Gao Y."/>
            <person name="Qin F."/>
            <person name="Hu Q."/>
            <person name="Xie B."/>
            <person name="Cheng X."/>
        </authorList>
    </citation>
    <scope>NUCLEOTIDE SEQUENCE [LARGE SCALE GENOMIC DNA]</scope>
    <source>
        <strain evidence="2 3">IJ1G</strain>
    </source>
</reference>
<dbReference type="Proteomes" id="UP000315783">
    <property type="component" value="Unassembled WGS sequence"/>
</dbReference>
<feature type="region of interest" description="Disordered" evidence="1">
    <location>
        <begin position="60"/>
        <end position="84"/>
    </location>
</feature>
<keyword evidence="3" id="KW-1185">Reference proteome</keyword>
<comment type="caution">
    <text evidence="2">The sequence shown here is derived from an EMBL/GenBank/DDBJ whole genome shotgun (WGS) entry which is preliminary data.</text>
</comment>
<proteinExistence type="predicted"/>
<gene>
    <name evidence="2" type="ORF">IF1G_02895</name>
</gene>
<dbReference type="EMBL" id="SPUK01000003">
    <property type="protein sequence ID" value="TQV98815.1"/>
    <property type="molecule type" value="Genomic_DNA"/>
</dbReference>
<name>A0A545VAR2_9HYPO</name>
<protein>
    <submittedName>
        <fullName evidence="2">Uncharacterized protein</fullName>
    </submittedName>
</protein>